<dbReference type="Pfam" id="PF25780">
    <property type="entry name" value="TPR_IPO5"/>
    <property type="match status" value="1"/>
</dbReference>
<keyword evidence="3" id="KW-0813">Transport</keyword>
<evidence type="ECO:0000256" key="3">
    <source>
        <dbReference type="ARBA" id="ARBA00022448"/>
    </source>
</evidence>
<feature type="domain" description="TOG" evidence="10">
    <location>
        <begin position="340"/>
        <end position="601"/>
    </location>
</feature>
<dbReference type="PANTHER" id="PTHR10527">
    <property type="entry name" value="IMPORTIN BETA"/>
    <property type="match status" value="1"/>
</dbReference>
<comment type="subcellular location">
    <subcellularLocation>
        <location evidence="2">Cytoplasm</location>
    </subcellularLocation>
    <subcellularLocation>
        <location evidence="1">Nucleus</location>
    </subcellularLocation>
</comment>
<dbReference type="OrthoDB" id="543373at2759"/>
<keyword evidence="6" id="KW-0653">Protein transport</keyword>
<keyword evidence="4" id="KW-0963">Cytoplasm</keyword>
<dbReference type="Pfam" id="PF18808">
    <property type="entry name" value="Importin_rep_4"/>
    <property type="match status" value="1"/>
</dbReference>
<dbReference type="Gene3D" id="1.25.10.10">
    <property type="entry name" value="Leucine-rich Repeat Variant"/>
    <property type="match status" value="1"/>
</dbReference>
<dbReference type="InterPro" id="IPR057672">
    <property type="entry name" value="TPR_IPO4/5"/>
</dbReference>
<organism evidence="11 12">
    <name type="scientific">Varroa destructor</name>
    <name type="common">Honeybee mite</name>
    <dbReference type="NCBI Taxonomy" id="109461"/>
    <lineage>
        <taxon>Eukaryota</taxon>
        <taxon>Metazoa</taxon>
        <taxon>Ecdysozoa</taxon>
        <taxon>Arthropoda</taxon>
        <taxon>Chelicerata</taxon>
        <taxon>Arachnida</taxon>
        <taxon>Acari</taxon>
        <taxon>Parasitiformes</taxon>
        <taxon>Mesostigmata</taxon>
        <taxon>Gamasina</taxon>
        <taxon>Dermanyssoidea</taxon>
        <taxon>Varroidae</taxon>
        <taxon>Varroa</taxon>
    </lineage>
</organism>
<dbReference type="RefSeq" id="XP_022660277.1">
    <property type="nucleotide sequence ID" value="XM_022804542.1"/>
</dbReference>
<dbReference type="Pfam" id="PF18829">
    <property type="entry name" value="Importin_rep_6"/>
    <property type="match status" value="1"/>
</dbReference>
<dbReference type="Pfam" id="PF25574">
    <property type="entry name" value="TPR_IMB1"/>
    <property type="match status" value="1"/>
</dbReference>
<evidence type="ECO:0000256" key="5">
    <source>
        <dbReference type="ARBA" id="ARBA00022737"/>
    </source>
</evidence>
<protein>
    <recommendedName>
        <fullName evidence="10">TOG domain-containing protein</fullName>
    </recommendedName>
</protein>
<dbReference type="KEGG" id="vde:111249993"/>
<dbReference type="FunCoup" id="A0A7M7K4D1">
    <property type="interactions" value="2270"/>
</dbReference>
<dbReference type="InParanoid" id="A0A7M7K4D1"/>
<evidence type="ECO:0000256" key="1">
    <source>
        <dbReference type="ARBA" id="ARBA00004123"/>
    </source>
</evidence>
<dbReference type="EnsemblMetazoa" id="XM_022804542">
    <property type="protein sequence ID" value="XP_022660277"/>
    <property type="gene ID" value="LOC111249993"/>
</dbReference>
<dbReference type="GO" id="GO:0006606">
    <property type="term" value="P:protein import into nucleus"/>
    <property type="evidence" value="ECO:0007669"/>
    <property type="project" value="InterPro"/>
</dbReference>
<evidence type="ECO:0000313" key="11">
    <source>
        <dbReference type="EnsemblMetazoa" id="XP_022660277"/>
    </source>
</evidence>
<dbReference type="InterPro" id="IPR011989">
    <property type="entry name" value="ARM-like"/>
</dbReference>
<evidence type="ECO:0000256" key="6">
    <source>
        <dbReference type="ARBA" id="ARBA00022927"/>
    </source>
</evidence>
<dbReference type="InterPro" id="IPR041653">
    <property type="entry name" value="Importin_rep_4"/>
</dbReference>
<feature type="compositionally biased region" description="Acidic residues" evidence="9">
    <location>
        <begin position="317"/>
        <end position="331"/>
    </location>
</feature>
<evidence type="ECO:0000256" key="2">
    <source>
        <dbReference type="ARBA" id="ARBA00004496"/>
    </source>
</evidence>
<dbReference type="OMA" id="PKRFVQE"/>
<evidence type="ECO:0000313" key="12">
    <source>
        <dbReference type="Proteomes" id="UP000594260"/>
    </source>
</evidence>
<dbReference type="GO" id="GO:0005737">
    <property type="term" value="C:cytoplasm"/>
    <property type="evidence" value="ECO:0007669"/>
    <property type="project" value="UniProtKB-SubCell"/>
</dbReference>
<keyword evidence="12" id="KW-1185">Reference proteome</keyword>
<accession>A0A7M7K4D1</accession>
<dbReference type="SUPFAM" id="SSF48371">
    <property type="entry name" value="ARM repeat"/>
    <property type="match status" value="1"/>
</dbReference>
<keyword evidence="5" id="KW-0677">Repeat</keyword>
<dbReference type="Proteomes" id="UP000594260">
    <property type="component" value="Unplaced"/>
</dbReference>
<feature type="repeat" description="HEAT" evidence="8">
    <location>
        <begin position="399"/>
        <end position="437"/>
    </location>
</feature>
<feature type="region of interest" description="Disordered" evidence="9">
    <location>
        <begin position="317"/>
        <end position="336"/>
    </location>
</feature>
<dbReference type="InterPro" id="IPR058584">
    <property type="entry name" value="IMB1_TNPO1-like_TPR"/>
</dbReference>
<dbReference type="GO" id="GO:0005634">
    <property type="term" value="C:nucleus"/>
    <property type="evidence" value="ECO:0007669"/>
    <property type="project" value="UniProtKB-SubCell"/>
</dbReference>
<evidence type="ECO:0000256" key="8">
    <source>
        <dbReference type="PROSITE-ProRule" id="PRU00103"/>
    </source>
</evidence>
<dbReference type="InterPro" id="IPR040122">
    <property type="entry name" value="Importin_beta"/>
</dbReference>
<dbReference type="InterPro" id="IPR021133">
    <property type="entry name" value="HEAT_type_2"/>
</dbReference>
<evidence type="ECO:0000259" key="10">
    <source>
        <dbReference type="SMART" id="SM01349"/>
    </source>
</evidence>
<sequence>MDDQAGALLQDLMSTDNETREKAERQFDNIQPPQKLLFLLSCYSLPGQTGDQRLLSMILLRRLITSEFGKFYPALPPEHQQQLKEHLLNSIQAEITPQVRNRICECAAELARKLADEELNVPWPELQERLVQWASNPNEAWRHAALHIFADFPHVFGAGNPASLELIKSMLHASLQAQDSMRVRTEAAKAMSSLLKSPIMATPDRQAAFVDLIPLIIKLLADQKNQDVDITVLESVIEISENCPKIMRPHLVELLDVVLAYLQDGNTLESRRVLCLEVVVTLCERAPAMMRRLGQRHIDALLPIILKMMATIEEDPTWDTNDNADQDEFESDTTSTMGESSLDRLAIALGGKQLLPTAMTVLTPMLNSANWMERHAALMAISAMGEGCMKHMMPMLDQIVDGVLNFLGDSHPRVRYAAINGLGQMANDFSPTFEKKFHATVLPRLCEILADNSHPRVQAHAGAALVNFFEECPKRIMVQYLNVIAPPLASILQNKMSELVTRGVKRVLEQVLVTTSALADTCSSDFSPYYDSFVPSIKYIIENANSTELELLRGKAIECISLIGSAVGKERFAPEASGVMDLLLQSQVTNTLSEDSQILSYMIYGWMRLCKLLGKDFEKYLPFVMPSVMKTAALDPQTAVLDEDEVPAETNGEEWTYVPCDDHKSFGIRTVGLEEKATAFEMLLCYAKELKEGFGPYVVDVLKITLPTLKFYFHEGVRISAAGCVPELLKCAKVNNMNVLAMWRQAAPHILSALEREHDMEVMPELIECLAHCVGVVGRPGLNEEIVKETMDHVMKFLQQHYERSQERNERRKDEDYDDDVEDQLLMEGEADSYILTRIEELIRQLCKAIGVTIVPYLDPVVPLFERLIQPDRPIVEIQWAICFYDDIAECVGELAAVRYKDIFVPKLIEYITHQSPEIRQASSYGIGIIAKYGGEQLTPFLTQALPRLVEVITRADSRAAANVCATENAISAVAKVIMHRPAAVSNMDELISAYVRWLPITEDVEEISPCFELVCVLMEQNNQALLGANNENLPHIVMCMAEVFASKSLAKDTPVAQRCVVLLKAIQANQEMFQACLVQLTPHQQEGLQYALS</sequence>
<dbReference type="SMART" id="SM01349">
    <property type="entry name" value="TOG"/>
    <property type="match status" value="1"/>
</dbReference>
<dbReference type="PROSITE" id="PS50077">
    <property type="entry name" value="HEAT_REPEAT"/>
    <property type="match status" value="1"/>
</dbReference>
<dbReference type="InterPro" id="IPR034085">
    <property type="entry name" value="TOG"/>
</dbReference>
<keyword evidence="7" id="KW-0539">Nucleus</keyword>
<dbReference type="Pfam" id="PF13513">
    <property type="entry name" value="HEAT_EZ"/>
    <property type="match status" value="1"/>
</dbReference>
<dbReference type="InterPro" id="IPR041389">
    <property type="entry name" value="Importin_rep_6"/>
</dbReference>
<reference evidence="11" key="1">
    <citation type="submission" date="2021-01" db="UniProtKB">
        <authorList>
            <consortium name="EnsemblMetazoa"/>
        </authorList>
    </citation>
    <scope>IDENTIFICATION</scope>
</reference>
<dbReference type="GO" id="GO:0000226">
    <property type="term" value="P:microtubule cytoskeleton organization"/>
    <property type="evidence" value="ECO:0007669"/>
    <property type="project" value="UniProtKB-ARBA"/>
</dbReference>
<evidence type="ECO:0000256" key="7">
    <source>
        <dbReference type="ARBA" id="ARBA00023242"/>
    </source>
</evidence>
<dbReference type="CTD" id="40581"/>
<dbReference type="GeneID" id="111249993"/>
<dbReference type="AlphaFoldDB" id="A0A7M7K4D1"/>
<proteinExistence type="predicted"/>
<name>A0A7M7K4D1_VARDE</name>
<evidence type="ECO:0000256" key="9">
    <source>
        <dbReference type="SAM" id="MobiDB-lite"/>
    </source>
</evidence>
<evidence type="ECO:0000256" key="4">
    <source>
        <dbReference type="ARBA" id="ARBA00022490"/>
    </source>
</evidence>
<dbReference type="InterPro" id="IPR016024">
    <property type="entry name" value="ARM-type_fold"/>
</dbReference>